<dbReference type="AlphaFoldDB" id="A0A165GUU2"/>
<dbReference type="InterPro" id="IPR021842">
    <property type="entry name" value="DUF3435"/>
</dbReference>
<name>A0A165GUU2_XYLHT</name>
<dbReference type="Proteomes" id="UP000076632">
    <property type="component" value="Unassembled WGS sequence"/>
</dbReference>
<dbReference type="STRING" id="1328760.A0A165GUU2"/>
<dbReference type="InParanoid" id="A0A165GUU2"/>
<organism evidence="1 2">
    <name type="scientific">Xylona heveae (strain CBS 132557 / TC161)</name>
    <dbReference type="NCBI Taxonomy" id="1328760"/>
    <lineage>
        <taxon>Eukaryota</taxon>
        <taxon>Fungi</taxon>
        <taxon>Dikarya</taxon>
        <taxon>Ascomycota</taxon>
        <taxon>Pezizomycotina</taxon>
        <taxon>Xylonomycetes</taxon>
        <taxon>Xylonales</taxon>
        <taxon>Xylonaceae</taxon>
        <taxon>Xylona</taxon>
    </lineage>
</organism>
<gene>
    <name evidence="1" type="ORF">L228DRAFT_246969</name>
</gene>
<sequence length="90" mass="10465">MAMDSHDVLEFLQVNLTSTGLAYKLGRHRLQLGLFTLSGFITANRPKATLELRYRHLRVTLLRDPRDGPHRILLEFTYEFTKTYLGMKEA</sequence>
<dbReference type="GeneID" id="28897665"/>
<proteinExistence type="predicted"/>
<dbReference type="OrthoDB" id="3544487at2759"/>
<accession>A0A165GUU2</accession>
<dbReference type="RefSeq" id="XP_018188176.1">
    <property type="nucleotide sequence ID" value="XM_018332528.1"/>
</dbReference>
<evidence type="ECO:0000313" key="1">
    <source>
        <dbReference type="EMBL" id="KZF22621.1"/>
    </source>
</evidence>
<dbReference type="EMBL" id="KV407458">
    <property type="protein sequence ID" value="KZF22621.1"/>
    <property type="molecule type" value="Genomic_DNA"/>
</dbReference>
<evidence type="ECO:0000313" key="2">
    <source>
        <dbReference type="Proteomes" id="UP000076632"/>
    </source>
</evidence>
<keyword evidence="2" id="KW-1185">Reference proteome</keyword>
<reference evidence="1 2" key="1">
    <citation type="journal article" date="2016" name="Fungal Biol.">
        <title>The genome of Xylona heveae provides a window into fungal endophytism.</title>
        <authorList>
            <person name="Gazis R."/>
            <person name="Kuo A."/>
            <person name="Riley R."/>
            <person name="LaButti K."/>
            <person name="Lipzen A."/>
            <person name="Lin J."/>
            <person name="Amirebrahimi M."/>
            <person name="Hesse C.N."/>
            <person name="Spatafora J.W."/>
            <person name="Henrissat B."/>
            <person name="Hainaut M."/>
            <person name="Grigoriev I.V."/>
            <person name="Hibbett D.S."/>
        </authorList>
    </citation>
    <scope>NUCLEOTIDE SEQUENCE [LARGE SCALE GENOMIC DNA]</scope>
    <source>
        <strain evidence="1 2">TC161</strain>
    </source>
</reference>
<dbReference type="Pfam" id="PF11917">
    <property type="entry name" value="DUF3435"/>
    <property type="match status" value="1"/>
</dbReference>
<protein>
    <submittedName>
        <fullName evidence="1">Uncharacterized protein</fullName>
    </submittedName>
</protein>